<dbReference type="Pfam" id="PF07535">
    <property type="entry name" value="zf-DBF"/>
    <property type="match status" value="1"/>
</dbReference>
<dbReference type="InterPro" id="IPR013939">
    <property type="entry name" value="Regulatory_Dfp1/Him1"/>
</dbReference>
<evidence type="ECO:0000256" key="4">
    <source>
        <dbReference type="PROSITE-ProRule" id="PRU00600"/>
    </source>
</evidence>
<evidence type="ECO:0000313" key="7">
    <source>
        <dbReference type="EMBL" id="KAL3422027.1"/>
    </source>
</evidence>
<keyword evidence="3" id="KW-0862">Zinc</keyword>
<feature type="domain" description="DBF4-type" evidence="6">
    <location>
        <begin position="634"/>
        <end position="683"/>
    </location>
</feature>
<dbReference type="InterPro" id="IPR006572">
    <property type="entry name" value="Znf_DBF"/>
</dbReference>
<proteinExistence type="predicted"/>
<feature type="compositionally biased region" description="Acidic residues" evidence="5">
    <location>
        <begin position="601"/>
        <end position="611"/>
    </location>
</feature>
<feature type="region of interest" description="Disordered" evidence="5">
    <location>
        <begin position="409"/>
        <end position="489"/>
    </location>
</feature>
<dbReference type="Gene3D" id="3.40.50.10190">
    <property type="entry name" value="BRCT domain"/>
    <property type="match status" value="2"/>
</dbReference>
<gene>
    <name evidence="7" type="ORF">PVAG01_06183</name>
</gene>
<dbReference type="InterPro" id="IPR055116">
    <property type="entry name" value="DBF4_BRCT"/>
</dbReference>
<keyword evidence="8" id="KW-1185">Reference proteome</keyword>
<evidence type="ECO:0000256" key="5">
    <source>
        <dbReference type="SAM" id="MobiDB-lite"/>
    </source>
</evidence>
<organism evidence="7 8">
    <name type="scientific">Phlyctema vagabunda</name>
    <dbReference type="NCBI Taxonomy" id="108571"/>
    <lineage>
        <taxon>Eukaryota</taxon>
        <taxon>Fungi</taxon>
        <taxon>Dikarya</taxon>
        <taxon>Ascomycota</taxon>
        <taxon>Pezizomycotina</taxon>
        <taxon>Leotiomycetes</taxon>
        <taxon>Helotiales</taxon>
        <taxon>Dermateaceae</taxon>
        <taxon>Phlyctema</taxon>
    </lineage>
</organism>
<dbReference type="PROSITE" id="PS51265">
    <property type="entry name" value="ZF_DBF4"/>
    <property type="match status" value="1"/>
</dbReference>
<dbReference type="Proteomes" id="UP001629113">
    <property type="component" value="Unassembled WGS sequence"/>
</dbReference>
<feature type="compositionally biased region" description="Polar residues" evidence="5">
    <location>
        <begin position="198"/>
        <end position="220"/>
    </location>
</feature>
<feature type="compositionally biased region" description="Polar residues" evidence="5">
    <location>
        <begin position="464"/>
        <end position="473"/>
    </location>
</feature>
<dbReference type="Pfam" id="PF22437">
    <property type="entry name" value="DBF4_BRCT"/>
    <property type="match status" value="1"/>
</dbReference>
<dbReference type="Gene3D" id="6.10.250.3410">
    <property type="entry name" value="DBF zinc finger"/>
    <property type="match status" value="1"/>
</dbReference>
<keyword evidence="1" id="KW-0479">Metal-binding</keyword>
<feature type="region of interest" description="Disordered" evidence="5">
    <location>
        <begin position="193"/>
        <end position="244"/>
    </location>
</feature>
<sequence length="692" mass="77386">MAAVSISPLPATLSTMSSRRAPLSNNSNAINSPYRAVAAVAASKHKRSYATIQREESYGQQPPAKKQMLDAHVLRTPPRQQASQSAEGRVFTRRSNAPLSAFDRKLAAASQKPQQSVTRLEKTQEEQLQEIRNWQRHHRKVFPQYVFYFESIPEDARVRYTKQVLALGAREAKFFSNEVTHVVTTRTIPPEVEVRSVEATSSTNNDSQSSHVSQPQTINPSLLDRSSETTSQPDPFGPKGKFTFDVPMNRRLAAHNNGGEVKRQPGRSADVLHRARELGMKIWSLEKLQRMMATMFDNDTQMAHGHNTRSNTVHGMTAVPRATREADLSQLLRNERINGPSDRDPTVATKEMSMFKGPFIYVHDIDEKQKPIMVREYAKVAHKEDGDWPQFRSVANGKCPFVEEVDYSRREQERENIRQQRQQQAREKAGVPRTRAAAAVAAMQPPKISNGQRGPDESGAASHRATSVSSKHSQLFEGPREYPPQVDLVSSSKGAQNAFVSKAKAPRFFGGEPLASGMQASNVTSAIRSQMISSTAAQPGAKAGTSKEVHGLQRKVLEKNSGGPGSYGLMSSHRMTDVNTAANEQAARPTRRRAQEQLAFIDEDPNPSEVEEQARRVEAARKAKAAQKRRAEKRDPKPGYCENCQDKFDDFDEHVLSRKHRKFADKLDNWTDLDTLLNKLARPLKPQHSSDY</sequence>
<protein>
    <submittedName>
        <fullName evidence="7">Dfp1/Him1</fullName>
    </submittedName>
</protein>
<feature type="compositionally biased region" description="Basic and acidic residues" evidence="5">
    <location>
        <begin position="545"/>
        <end position="558"/>
    </location>
</feature>
<feature type="compositionally biased region" description="Basic residues" evidence="5">
    <location>
        <begin position="622"/>
        <end position="631"/>
    </location>
</feature>
<evidence type="ECO:0000256" key="1">
    <source>
        <dbReference type="ARBA" id="ARBA00022723"/>
    </source>
</evidence>
<keyword evidence="2 4" id="KW-0863">Zinc-finger</keyword>
<dbReference type="EMBL" id="JBFCZG010000005">
    <property type="protein sequence ID" value="KAL3422027.1"/>
    <property type="molecule type" value="Genomic_DNA"/>
</dbReference>
<dbReference type="PANTHER" id="PTHR15375">
    <property type="entry name" value="ACTIVATOR OF S-PHASE KINASE-RELATED"/>
    <property type="match status" value="1"/>
</dbReference>
<feature type="compositionally biased region" description="Basic and acidic residues" evidence="5">
    <location>
        <begin position="612"/>
        <end position="621"/>
    </location>
</feature>
<dbReference type="InterPro" id="IPR051590">
    <property type="entry name" value="Replication_Regulatory_Kinase"/>
</dbReference>
<evidence type="ECO:0000313" key="8">
    <source>
        <dbReference type="Proteomes" id="UP001629113"/>
    </source>
</evidence>
<dbReference type="CDD" id="cd00027">
    <property type="entry name" value="BRCT"/>
    <property type="match status" value="1"/>
</dbReference>
<dbReference type="InterPro" id="IPR038545">
    <property type="entry name" value="Znf_DBF_sf"/>
</dbReference>
<reference evidence="7 8" key="1">
    <citation type="submission" date="2024-06" db="EMBL/GenBank/DDBJ databases">
        <title>Complete genome of Phlyctema vagabunda strain 19-DSS-EL-015.</title>
        <authorList>
            <person name="Fiorenzani C."/>
        </authorList>
    </citation>
    <scope>NUCLEOTIDE SEQUENCE [LARGE SCALE GENOMIC DNA]</scope>
    <source>
        <strain evidence="7 8">19-DSS-EL-015</strain>
    </source>
</reference>
<feature type="region of interest" description="Disordered" evidence="5">
    <location>
        <begin position="534"/>
        <end position="572"/>
    </location>
</feature>
<feature type="region of interest" description="Disordered" evidence="5">
    <location>
        <begin position="601"/>
        <end position="642"/>
    </location>
</feature>
<accession>A0ABR4PFD4</accession>
<evidence type="ECO:0000259" key="6">
    <source>
        <dbReference type="PROSITE" id="PS51265"/>
    </source>
</evidence>
<evidence type="ECO:0000256" key="3">
    <source>
        <dbReference type="ARBA" id="ARBA00022833"/>
    </source>
</evidence>
<name>A0ABR4PFD4_9HELO</name>
<dbReference type="PANTHER" id="PTHR15375:SF26">
    <property type="entry name" value="PROTEIN CHIFFON"/>
    <property type="match status" value="1"/>
</dbReference>
<dbReference type="Pfam" id="PF08630">
    <property type="entry name" value="Dfp1_Him1_M"/>
    <property type="match status" value="1"/>
</dbReference>
<dbReference type="SUPFAM" id="SSF52113">
    <property type="entry name" value="BRCT domain"/>
    <property type="match status" value="1"/>
</dbReference>
<comment type="caution">
    <text evidence="7">The sequence shown here is derived from an EMBL/GenBank/DDBJ whole genome shotgun (WGS) entry which is preliminary data.</text>
</comment>
<feature type="compositionally biased region" description="Basic and acidic residues" evidence="5">
    <location>
        <begin position="409"/>
        <end position="430"/>
    </location>
</feature>
<dbReference type="InterPro" id="IPR036420">
    <property type="entry name" value="BRCT_dom_sf"/>
</dbReference>
<evidence type="ECO:0000256" key="2">
    <source>
        <dbReference type="ARBA" id="ARBA00022771"/>
    </source>
</evidence>
<dbReference type="SMART" id="SM00586">
    <property type="entry name" value="ZnF_DBF"/>
    <property type="match status" value="1"/>
</dbReference>